<feature type="transmembrane region" description="Helical" evidence="7">
    <location>
        <begin position="20"/>
        <end position="38"/>
    </location>
</feature>
<dbReference type="AlphaFoldDB" id="A0A2M9R6L4"/>
<comment type="caution">
    <text evidence="8">The sequence shown here is derived from an EMBL/GenBank/DDBJ whole genome shotgun (WGS) entry which is preliminary data.</text>
</comment>
<dbReference type="GO" id="GO:0042158">
    <property type="term" value="P:lipoprotein biosynthetic process"/>
    <property type="evidence" value="ECO:0007669"/>
    <property type="project" value="UniProtKB-UniRule"/>
</dbReference>
<dbReference type="PANTHER" id="PTHR30589">
    <property type="entry name" value="PROLIPOPROTEIN DIACYLGLYCERYL TRANSFERASE"/>
    <property type="match status" value="1"/>
</dbReference>
<organism evidence="8 9">
    <name type="scientific">Avrilella dinanensis</name>
    <dbReference type="NCBI Taxonomy" id="2008672"/>
    <lineage>
        <taxon>Bacteria</taxon>
        <taxon>Pseudomonadati</taxon>
        <taxon>Bacteroidota</taxon>
        <taxon>Flavobacteriia</taxon>
        <taxon>Flavobacteriales</taxon>
        <taxon>Flavobacteriaceae</taxon>
        <taxon>Avrilella</taxon>
    </lineage>
</organism>
<keyword evidence="3 7" id="KW-0808">Transferase</keyword>
<gene>
    <name evidence="7 8" type="primary">lgt</name>
    <name evidence="8" type="ORF">CDL10_07245</name>
</gene>
<dbReference type="NCBIfam" id="TIGR00544">
    <property type="entry name" value="lgt"/>
    <property type="match status" value="1"/>
</dbReference>
<dbReference type="HAMAP" id="MF_01147">
    <property type="entry name" value="Lgt"/>
    <property type="match status" value="1"/>
</dbReference>
<keyword evidence="4 7" id="KW-0812">Transmembrane</keyword>
<dbReference type="UniPathway" id="UPA00664"/>
<feature type="transmembrane region" description="Helical" evidence="7">
    <location>
        <begin position="281"/>
        <end position="305"/>
    </location>
</feature>
<feature type="transmembrane region" description="Helical" evidence="7">
    <location>
        <begin position="58"/>
        <end position="79"/>
    </location>
</feature>
<keyword evidence="8" id="KW-0449">Lipoprotein</keyword>
<dbReference type="RefSeq" id="WP_100677913.1">
    <property type="nucleotide sequence ID" value="NZ_NIPO01000001.1"/>
</dbReference>
<evidence type="ECO:0000313" key="9">
    <source>
        <dbReference type="Proteomes" id="UP000231960"/>
    </source>
</evidence>
<dbReference type="InterPro" id="IPR001640">
    <property type="entry name" value="Lgt"/>
</dbReference>
<proteinExistence type="inferred from homology"/>
<dbReference type="EMBL" id="NIPO01000001">
    <property type="protein sequence ID" value="PJR04353.1"/>
    <property type="molecule type" value="Genomic_DNA"/>
</dbReference>
<comment type="catalytic activity">
    <reaction evidence="7">
        <text>L-cysteinyl-[prolipoprotein] + a 1,2-diacyl-sn-glycero-3-phospho-(1'-sn-glycerol) = an S-1,2-diacyl-sn-glyceryl-L-cysteinyl-[prolipoprotein] + sn-glycerol 1-phosphate + H(+)</text>
        <dbReference type="Rhea" id="RHEA:56712"/>
        <dbReference type="Rhea" id="RHEA-COMP:14679"/>
        <dbReference type="Rhea" id="RHEA-COMP:14680"/>
        <dbReference type="ChEBI" id="CHEBI:15378"/>
        <dbReference type="ChEBI" id="CHEBI:29950"/>
        <dbReference type="ChEBI" id="CHEBI:57685"/>
        <dbReference type="ChEBI" id="CHEBI:64716"/>
        <dbReference type="ChEBI" id="CHEBI:140658"/>
        <dbReference type="EC" id="2.5.1.145"/>
    </reaction>
</comment>
<keyword evidence="2 7" id="KW-1003">Cell membrane</keyword>
<feature type="transmembrane region" description="Helical" evidence="7">
    <location>
        <begin position="133"/>
        <end position="153"/>
    </location>
</feature>
<comment type="function">
    <text evidence="7">Catalyzes the transfer of the diacylglyceryl group from phosphatidylglycerol to the sulfhydryl group of the N-terminal cysteine of a prolipoprotein, the first step in the formation of mature lipoproteins.</text>
</comment>
<feature type="transmembrane region" description="Helical" evidence="7">
    <location>
        <begin position="99"/>
        <end position="121"/>
    </location>
</feature>
<comment type="subcellular location">
    <subcellularLocation>
        <location evidence="7">Cell membrane</location>
        <topology evidence="7">Multi-pass membrane protein</topology>
    </subcellularLocation>
</comment>
<evidence type="ECO:0000256" key="6">
    <source>
        <dbReference type="ARBA" id="ARBA00023136"/>
    </source>
</evidence>
<evidence type="ECO:0000256" key="2">
    <source>
        <dbReference type="ARBA" id="ARBA00022475"/>
    </source>
</evidence>
<dbReference type="GO" id="GO:0008961">
    <property type="term" value="F:phosphatidylglycerol-prolipoprotein diacylglyceryl transferase activity"/>
    <property type="evidence" value="ECO:0007669"/>
    <property type="project" value="UniProtKB-UniRule"/>
</dbReference>
<keyword evidence="9" id="KW-1185">Reference proteome</keyword>
<feature type="binding site" evidence="7">
    <location>
        <position position="152"/>
    </location>
    <ligand>
        <name>a 1,2-diacyl-sn-glycero-3-phospho-(1'-sn-glycerol)</name>
        <dbReference type="ChEBI" id="CHEBI:64716"/>
    </ligand>
</feature>
<evidence type="ECO:0000256" key="5">
    <source>
        <dbReference type="ARBA" id="ARBA00022989"/>
    </source>
</evidence>
<dbReference type="OrthoDB" id="871140at2"/>
<dbReference type="EC" id="2.5.1.145" evidence="7"/>
<protein>
    <recommendedName>
        <fullName evidence="7">Phosphatidylglycerol--prolipoprotein diacylglyceryl transferase</fullName>
        <ecNumber evidence="7">2.5.1.145</ecNumber>
    </recommendedName>
</protein>
<evidence type="ECO:0000313" key="8">
    <source>
        <dbReference type="EMBL" id="PJR04353.1"/>
    </source>
</evidence>
<comment type="pathway">
    <text evidence="7">Protein modification; lipoprotein biosynthesis (diacylglyceryl transfer).</text>
</comment>
<evidence type="ECO:0000256" key="7">
    <source>
        <dbReference type="HAMAP-Rule" id="MF_01147"/>
    </source>
</evidence>
<evidence type="ECO:0000256" key="3">
    <source>
        <dbReference type="ARBA" id="ARBA00022679"/>
    </source>
</evidence>
<accession>A0A2M9R6L4</accession>
<feature type="transmembrane region" description="Helical" evidence="7">
    <location>
        <begin position="250"/>
        <end position="269"/>
    </location>
</feature>
<reference evidence="8 9" key="1">
    <citation type="submission" date="2017-06" db="EMBL/GenBank/DDBJ databases">
        <title>Description of Avrilella dinanensis gen. nov. sp. nov.</title>
        <authorList>
            <person name="Leyer C."/>
            <person name="Sassi M."/>
            <person name="Minet J."/>
            <person name="Kayal S."/>
            <person name="Cattoir V."/>
        </authorList>
    </citation>
    <scope>NUCLEOTIDE SEQUENCE [LARGE SCALE GENOMIC DNA]</scope>
    <source>
        <strain evidence="8 9">UR159</strain>
    </source>
</reference>
<sequence length="314" mass="36298">MTTALSFTWNPSYGIDLGFFTLRYYSLMFVVAFGLGWYITKKIFDREGESQDNLDKLFIYTIFATLLGARLGDVFFYSWDYYKDHLLEILLPIRFSPEFEIVGFTGLASHGAAIGIILAMIYYNRRVIPHRPFLWIFDRIVLAITIGGMFVRFGNFFNSEIYGHVTSPNNPFGIKFIRESEFWAGKSVTRLTGITDQNEAFKAIATDPQYSHILDAIPFRHPTQLYEAAGYFLLFWVLYFLYWKTDARNYLGKIFGIFLVLLWSIRFAVEFVKESQGGFESALGIFSTGQWLSIPFIIIGIYLWATAKSRPYQG</sequence>
<dbReference type="PANTHER" id="PTHR30589:SF0">
    <property type="entry name" value="PHOSPHATIDYLGLYCEROL--PROLIPOPROTEIN DIACYLGLYCERYL TRANSFERASE"/>
    <property type="match status" value="1"/>
</dbReference>
<dbReference type="GO" id="GO:0005886">
    <property type="term" value="C:plasma membrane"/>
    <property type="evidence" value="ECO:0007669"/>
    <property type="project" value="UniProtKB-SubCell"/>
</dbReference>
<comment type="similarity">
    <text evidence="1 7">Belongs to the Lgt family.</text>
</comment>
<feature type="transmembrane region" description="Helical" evidence="7">
    <location>
        <begin position="225"/>
        <end position="243"/>
    </location>
</feature>
<evidence type="ECO:0000256" key="1">
    <source>
        <dbReference type="ARBA" id="ARBA00007150"/>
    </source>
</evidence>
<dbReference type="Proteomes" id="UP000231960">
    <property type="component" value="Unassembled WGS sequence"/>
</dbReference>
<evidence type="ECO:0000256" key="4">
    <source>
        <dbReference type="ARBA" id="ARBA00022692"/>
    </source>
</evidence>
<keyword evidence="6 7" id="KW-0472">Membrane</keyword>
<dbReference type="Pfam" id="PF01790">
    <property type="entry name" value="LGT"/>
    <property type="match status" value="1"/>
</dbReference>
<name>A0A2M9R6L4_9FLAO</name>
<keyword evidence="5 7" id="KW-1133">Transmembrane helix</keyword>